<dbReference type="InterPro" id="IPR016166">
    <property type="entry name" value="FAD-bd_PCMH"/>
</dbReference>
<keyword evidence="3" id="KW-0274">FAD</keyword>
<dbReference type="PANTHER" id="PTHR42973:SF28">
    <property type="entry name" value="FAD-BINDING PCMH-TYPE DOMAIN-CONTAINING PROTEIN"/>
    <property type="match status" value="1"/>
</dbReference>
<dbReference type="OrthoDB" id="2151789at2759"/>
<evidence type="ECO:0000256" key="1">
    <source>
        <dbReference type="ARBA" id="ARBA00005466"/>
    </source>
</evidence>
<dbReference type="Gene3D" id="3.30.465.10">
    <property type="match status" value="1"/>
</dbReference>
<dbReference type="PANTHER" id="PTHR42973">
    <property type="entry name" value="BINDING OXIDOREDUCTASE, PUTATIVE (AFU_ORTHOLOGUE AFUA_1G17690)-RELATED"/>
    <property type="match status" value="1"/>
</dbReference>
<evidence type="ECO:0000256" key="2">
    <source>
        <dbReference type="ARBA" id="ARBA00022630"/>
    </source>
</evidence>
<comment type="caution">
    <text evidence="6">The sequence shown here is derived from an EMBL/GenBank/DDBJ whole genome shotgun (WGS) entry which is preliminary data.</text>
</comment>
<organism evidence="6 7">
    <name type="scientific">Didymosphaeria variabile</name>
    <dbReference type="NCBI Taxonomy" id="1932322"/>
    <lineage>
        <taxon>Eukaryota</taxon>
        <taxon>Fungi</taxon>
        <taxon>Dikarya</taxon>
        <taxon>Ascomycota</taxon>
        <taxon>Pezizomycotina</taxon>
        <taxon>Dothideomycetes</taxon>
        <taxon>Pleosporomycetidae</taxon>
        <taxon>Pleosporales</taxon>
        <taxon>Massarineae</taxon>
        <taxon>Didymosphaeriaceae</taxon>
        <taxon>Didymosphaeria</taxon>
    </lineage>
</organism>
<keyword evidence="7" id="KW-1185">Reference proteome</keyword>
<dbReference type="InterPro" id="IPR050416">
    <property type="entry name" value="FAD-linked_Oxidoreductase"/>
</dbReference>
<keyword evidence="4" id="KW-0560">Oxidoreductase</keyword>
<evidence type="ECO:0000313" key="6">
    <source>
        <dbReference type="EMBL" id="KAJ4350313.1"/>
    </source>
</evidence>
<dbReference type="SUPFAM" id="SSF56176">
    <property type="entry name" value="FAD-binding/transporter-associated domain-like"/>
    <property type="match status" value="1"/>
</dbReference>
<name>A0A9W8XH67_9PLEO</name>
<proteinExistence type="inferred from homology"/>
<reference evidence="6" key="1">
    <citation type="submission" date="2022-10" db="EMBL/GenBank/DDBJ databases">
        <title>Tapping the CABI collections for fungal endophytes: first genome assemblies for Collariella, Neodidymelliopsis, Ascochyta clinopodiicola, Didymella pomorum, Didymosphaeria variabile, Neocosmospora piperis and Neocucurbitaria cava.</title>
        <authorList>
            <person name="Hill R."/>
        </authorList>
    </citation>
    <scope>NUCLEOTIDE SEQUENCE</scope>
    <source>
        <strain evidence="6">IMI 356815</strain>
    </source>
</reference>
<evidence type="ECO:0000259" key="5">
    <source>
        <dbReference type="PROSITE" id="PS51387"/>
    </source>
</evidence>
<keyword evidence="2" id="KW-0285">Flavoprotein</keyword>
<dbReference type="EMBL" id="JAPEUX010000006">
    <property type="protein sequence ID" value="KAJ4350313.1"/>
    <property type="molecule type" value="Genomic_DNA"/>
</dbReference>
<protein>
    <recommendedName>
        <fullName evidence="5">FAD-binding PCMH-type domain-containing protein</fullName>
    </recommendedName>
</protein>
<dbReference type="GO" id="GO:0016491">
    <property type="term" value="F:oxidoreductase activity"/>
    <property type="evidence" value="ECO:0007669"/>
    <property type="project" value="UniProtKB-KW"/>
</dbReference>
<evidence type="ECO:0000313" key="7">
    <source>
        <dbReference type="Proteomes" id="UP001140513"/>
    </source>
</evidence>
<accession>A0A9W8XH67</accession>
<dbReference type="InterPro" id="IPR016169">
    <property type="entry name" value="FAD-bd_PCMH_sub2"/>
</dbReference>
<dbReference type="Proteomes" id="UP001140513">
    <property type="component" value="Unassembled WGS sequence"/>
</dbReference>
<evidence type="ECO:0000256" key="3">
    <source>
        <dbReference type="ARBA" id="ARBA00022827"/>
    </source>
</evidence>
<dbReference type="AlphaFoldDB" id="A0A9W8XH67"/>
<dbReference type="Pfam" id="PF01565">
    <property type="entry name" value="FAD_binding_4"/>
    <property type="match status" value="1"/>
</dbReference>
<dbReference type="GO" id="GO:0071949">
    <property type="term" value="F:FAD binding"/>
    <property type="evidence" value="ECO:0007669"/>
    <property type="project" value="InterPro"/>
</dbReference>
<gene>
    <name evidence="6" type="ORF">N0V89_008934</name>
</gene>
<dbReference type="RefSeq" id="XP_056069243.1">
    <property type="nucleotide sequence ID" value="XM_056217687.1"/>
</dbReference>
<sequence>MDSSSSQPNTSRNATSVCCKFSVVLPGKVFLPGSSEYDSSVGSYFFRTARQTPACILEPNSAEDIEAIVNVLASDTGVKFAIRSGGHTPNPHQSNVDDGITIDLRGLNKIERVEGHSNILAVGTGAKWGDVYDYLEKTGRAAVGSRESSVGVGGFITGGGLSFFAPELGFASENVVNMEIVTPRGILCANANENADLFRAVRGGQGNFGIVTRFDIKTHERSTYWGGGILYPESSEDAQLQAWSDLKNGKYDPHAAIVQSYLFFGAQKSFMISNNMVYLQEAEHPVGLAGFENIQPQVEGTNTMRLDTTKNFALELQGWQPLDQYAVYVTTTIKFSPSVGKKINSIWREATLLISDSPNVTSVLTYQQFPPQSKDNPNGMGLQVDDELHKDHLIVIISIYWHETNDSERITNVAKDTMDRMEAAAAGENALHTFKYINYAAYWQQPARSYGEAANEAARGVSAKYDPQGVFRKQAVGFKFQ</sequence>
<comment type="similarity">
    <text evidence="1">Belongs to the oxygen-dependent FAD-linked oxidoreductase family.</text>
</comment>
<feature type="domain" description="FAD-binding PCMH-type" evidence="5">
    <location>
        <begin position="49"/>
        <end position="221"/>
    </location>
</feature>
<dbReference type="InterPro" id="IPR006094">
    <property type="entry name" value="Oxid_FAD_bind_N"/>
</dbReference>
<dbReference type="PROSITE" id="PS51387">
    <property type="entry name" value="FAD_PCMH"/>
    <property type="match status" value="1"/>
</dbReference>
<dbReference type="GeneID" id="80912464"/>
<dbReference type="InterPro" id="IPR036318">
    <property type="entry name" value="FAD-bd_PCMH-like_sf"/>
</dbReference>
<evidence type="ECO:0000256" key="4">
    <source>
        <dbReference type="ARBA" id="ARBA00023002"/>
    </source>
</evidence>